<organism evidence="2 5">
    <name type="scientific">Didymodactylos carnosus</name>
    <dbReference type="NCBI Taxonomy" id="1234261"/>
    <lineage>
        <taxon>Eukaryota</taxon>
        <taxon>Metazoa</taxon>
        <taxon>Spiralia</taxon>
        <taxon>Gnathifera</taxon>
        <taxon>Rotifera</taxon>
        <taxon>Eurotatoria</taxon>
        <taxon>Bdelloidea</taxon>
        <taxon>Philodinida</taxon>
        <taxon>Philodinidae</taxon>
        <taxon>Didymodactylos</taxon>
    </lineage>
</organism>
<dbReference type="EMBL" id="CAJOBC010099275">
    <property type="protein sequence ID" value="CAF4459715.1"/>
    <property type="molecule type" value="Genomic_DNA"/>
</dbReference>
<dbReference type="Proteomes" id="UP000677228">
    <property type="component" value="Unassembled WGS sequence"/>
</dbReference>
<dbReference type="Proteomes" id="UP000681722">
    <property type="component" value="Unassembled WGS sequence"/>
</dbReference>
<keyword evidence="5" id="KW-1185">Reference proteome</keyword>
<dbReference type="AlphaFoldDB" id="A0A815ZX44"/>
<accession>A0A815ZX44</accession>
<dbReference type="EMBL" id="CAJNOQ010033165">
    <property type="protein sequence ID" value="CAF1588588.1"/>
    <property type="molecule type" value="Genomic_DNA"/>
</dbReference>
<sequence>MPWAALRPEKLEDRLKVYNEKDPHIKLTYEISKTANYLDVTIFVRRPTARTIVYRKLAAQPYVLPYDSAHPRHIKKNISYAA</sequence>
<reference evidence="2" key="1">
    <citation type="submission" date="2021-02" db="EMBL/GenBank/DDBJ databases">
        <authorList>
            <person name="Nowell W R."/>
        </authorList>
    </citation>
    <scope>NUCLEOTIDE SEQUENCE</scope>
</reference>
<evidence type="ECO:0000313" key="4">
    <source>
        <dbReference type="EMBL" id="CAF4459715.1"/>
    </source>
</evidence>
<comment type="caution">
    <text evidence="2">The sequence shown here is derived from an EMBL/GenBank/DDBJ whole genome shotgun (WGS) entry which is preliminary data.</text>
</comment>
<dbReference type="EMBL" id="CAJOBA010000758">
    <property type="protein sequence ID" value="CAF3554709.1"/>
    <property type="molecule type" value="Genomic_DNA"/>
</dbReference>
<dbReference type="EMBL" id="CAJNOK010000758">
    <property type="protein sequence ID" value="CAF0773661.1"/>
    <property type="molecule type" value="Genomic_DNA"/>
</dbReference>
<name>A0A815ZX44_9BILA</name>
<protein>
    <submittedName>
        <fullName evidence="2">Uncharacterized protein</fullName>
    </submittedName>
</protein>
<proteinExistence type="predicted"/>
<evidence type="ECO:0000313" key="5">
    <source>
        <dbReference type="Proteomes" id="UP000663829"/>
    </source>
</evidence>
<gene>
    <name evidence="2" type="ORF">GPM918_LOCUS41601</name>
    <name evidence="1" type="ORF">OVA965_LOCUS3223</name>
    <name evidence="4" type="ORF">SRO942_LOCUS42681</name>
    <name evidence="3" type="ORF">TMI583_LOCUS3222</name>
</gene>
<evidence type="ECO:0000313" key="3">
    <source>
        <dbReference type="EMBL" id="CAF3554709.1"/>
    </source>
</evidence>
<evidence type="ECO:0000313" key="2">
    <source>
        <dbReference type="EMBL" id="CAF1588588.1"/>
    </source>
</evidence>
<dbReference type="Proteomes" id="UP000663829">
    <property type="component" value="Unassembled WGS sequence"/>
</dbReference>
<dbReference type="Proteomes" id="UP000682733">
    <property type="component" value="Unassembled WGS sequence"/>
</dbReference>
<evidence type="ECO:0000313" key="1">
    <source>
        <dbReference type="EMBL" id="CAF0773661.1"/>
    </source>
</evidence>